<reference evidence="1" key="1">
    <citation type="submission" date="2023-06" db="EMBL/GenBank/DDBJ databases">
        <authorList>
            <person name="Delattre M."/>
        </authorList>
    </citation>
    <scope>NUCLEOTIDE SEQUENCE</scope>
    <source>
        <strain evidence="1">AF72</strain>
    </source>
</reference>
<dbReference type="EMBL" id="CATQJA010002614">
    <property type="protein sequence ID" value="CAJ0573169.1"/>
    <property type="molecule type" value="Genomic_DNA"/>
</dbReference>
<dbReference type="AlphaFoldDB" id="A0AA36CRJ5"/>
<sequence length="294" mass="33784">MADAASVLPDVVVHARDLADYLSTYRSQQGMSTAAHQKLKEIADLLRIDITRRPTYDFGRRTIAQSNTQKREETASEEGQIILDVDMMPVFVDLYKELFKVAQDMDAGAERIEVMRFIEKSLELFPAIRQPLILKRLLYLITNQIFKLDGEAQIIAWIVDQWKSHLALPEYQEELGAAWSLLMPVRYSEIVEATAFYVSLLCLARFQAIQKIRKPLMGVVQAEWLEPIRRQIRDYAELEKMRKKKNEETPGAAMTPSDMRSMLAVDYDQTNMALIAYNLDITEAAISEFLKSNE</sequence>
<name>A0AA36CRJ5_9BILA</name>
<accession>A0AA36CRJ5</accession>
<gene>
    <name evidence="1" type="ORF">MSPICULIGERA_LOCUS11537</name>
</gene>
<proteinExistence type="predicted"/>
<feature type="non-terminal residue" evidence="1">
    <location>
        <position position="294"/>
    </location>
</feature>
<dbReference type="Proteomes" id="UP001177023">
    <property type="component" value="Unassembled WGS sequence"/>
</dbReference>
<organism evidence="1 2">
    <name type="scientific">Mesorhabditis spiculigera</name>
    <dbReference type="NCBI Taxonomy" id="96644"/>
    <lineage>
        <taxon>Eukaryota</taxon>
        <taxon>Metazoa</taxon>
        <taxon>Ecdysozoa</taxon>
        <taxon>Nematoda</taxon>
        <taxon>Chromadorea</taxon>
        <taxon>Rhabditida</taxon>
        <taxon>Rhabditina</taxon>
        <taxon>Rhabditomorpha</taxon>
        <taxon>Rhabditoidea</taxon>
        <taxon>Rhabditidae</taxon>
        <taxon>Mesorhabditinae</taxon>
        <taxon>Mesorhabditis</taxon>
    </lineage>
</organism>
<keyword evidence="2" id="KW-1185">Reference proteome</keyword>
<comment type="caution">
    <text evidence="1">The sequence shown here is derived from an EMBL/GenBank/DDBJ whole genome shotgun (WGS) entry which is preliminary data.</text>
</comment>
<protein>
    <submittedName>
        <fullName evidence="1">Uncharacterized protein</fullName>
    </submittedName>
</protein>
<evidence type="ECO:0000313" key="1">
    <source>
        <dbReference type="EMBL" id="CAJ0573169.1"/>
    </source>
</evidence>
<evidence type="ECO:0000313" key="2">
    <source>
        <dbReference type="Proteomes" id="UP001177023"/>
    </source>
</evidence>